<feature type="compositionally biased region" description="Polar residues" evidence="4">
    <location>
        <begin position="82"/>
        <end position="94"/>
    </location>
</feature>
<dbReference type="InterPro" id="IPR001623">
    <property type="entry name" value="DnaJ_domain"/>
</dbReference>
<reference evidence="6 7" key="1">
    <citation type="submission" date="2020-08" db="EMBL/GenBank/DDBJ databases">
        <title>A Genomic Blueprint of the Chicken Gut Microbiome.</title>
        <authorList>
            <person name="Gilroy R."/>
            <person name="Ravi A."/>
            <person name="Getino M."/>
            <person name="Pursley I."/>
            <person name="Horton D.L."/>
            <person name="Alikhan N.-F."/>
            <person name="Baker D."/>
            <person name="Gharbi K."/>
            <person name="Hall N."/>
            <person name="Watson M."/>
            <person name="Adriaenssens E.M."/>
            <person name="Foster-Nyarko E."/>
            <person name="Jarju S."/>
            <person name="Secka A."/>
            <person name="Antonio M."/>
            <person name="Oren A."/>
            <person name="Chaudhuri R."/>
            <person name="La Ragione R.M."/>
            <person name="Hildebrand F."/>
            <person name="Pallen M.J."/>
        </authorList>
    </citation>
    <scope>NUCLEOTIDE SEQUENCE [LARGE SCALE GENOMIC DNA]</scope>
    <source>
        <strain evidence="6 7">Sa1YVA6</strain>
    </source>
</reference>
<name>A0ABR8XJ86_9BACL</name>
<feature type="compositionally biased region" description="Basic and acidic residues" evidence="4">
    <location>
        <begin position="59"/>
        <end position="74"/>
    </location>
</feature>
<evidence type="ECO:0000256" key="4">
    <source>
        <dbReference type="SAM" id="MobiDB-lite"/>
    </source>
</evidence>
<evidence type="ECO:0000256" key="2">
    <source>
        <dbReference type="ARBA" id="ARBA00023016"/>
    </source>
</evidence>
<comment type="caution">
    <text evidence="6">The sequence shown here is derived from an EMBL/GenBank/DDBJ whole genome shotgun (WGS) entry which is preliminary data.</text>
</comment>
<dbReference type="InterPro" id="IPR036869">
    <property type="entry name" value="J_dom_sf"/>
</dbReference>
<dbReference type="PANTHER" id="PTHR44145">
    <property type="entry name" value="DNAJ HOMOLOG SUBFAMILY A MEMBER 3, MITOCHONDRIAL"/>
    <property type="match status" value="1"/>
</dbReference>
<keyword evidence="7" id="KW-1185">Reference proteome</keyword>
<protein>
    <submittedName>
        <fullName evidence="6">J domain-containing protein</fullName>
    </submittedName>
</protein>
<accession>A0ABR8XJ86</accession>
<dbReference type="RefSeq" id="WP_191702606.1">
    <property type="nucleotide sequence ID" value="NZ_JACSPW010000001.1"/>
</dbReference>
<evidence type="ECO:0000256" key="1">
    <source>
        <dbReference type="ARBA" id="ARBA00022705"/>
    </source>
</evidence>
<keyword evidence="3" id="KW-0143">Chaperone</keyword>
<sequence>MKTHYETLSVSKDASQDQIKLAYRKLSKKYHPDVNGGSKDAEKIFLEVQEAYTVLKNKTSREEYDRQLENASHNHDKRKAGNTANKQTSESKQAFNIHDMEKNFEQFFGFNPKSKEMQSKSHKGKKNPIDTSDLFERYFNK</sequence>
<dbReference type="EMBL" id="JACSPW010000001">
    <property type="protein sequence ID" value="MBD8032003.1"/>
    <property type="molecule type" value="Genomic_DNA"/>
</dbReference>
<keyword evidence="1" id="KW-0235">DNA replication</keyword>
<organism evidence="6 7">
    <name type="scientific">Solibacillus merdavium</name>
    <dbReference type="NCBI Taxonomy" id="2762218"/>
    <lineage>
        <taxon>Bacteria</taxon>
        <taxon>Bacillati</taxon>
        <taxon>Bacillota</taxon>
        <taxon>Bacilli</taxon>
        <taxon>Bacillales</taxon>
        <taxon>Caryophanaceae</taxon>
        <taxon>Solibacillus</taxon>
    </lineage>
</organism>
<dbReference type="Gene3D" id="1.10.287.110">
    <property type="entry name" value="DnaJ domain"/>
    <property type="match status" value="1"/>
</dbReference>
<evidence type="ECO:0000313" key="7">
    <source>
        <dbReference type="Proteomes" id="UP000600565"/>
    </source>
</evidence>
<dbReference type="CDD" id="cd06257">
    <property type="entry name" value="DnaJ"/>
    <property type="match status" value="1"/>
</dbReference>
<dbReference type="Pfam" id="PF00226">
    <property type="entry name" value="DnaJ"/>
    <property type="match status" value="1"/>
</dbReference>
<dbReference type="PROSITE" id="PS50076">
    <property type="entry name" value="DNAJ_2"/>
    <property type="match status" value="1"/>
</dbReference>
<dbReference type="InterPro" id="IPR051938">
    <property type="entry name" value="Apopto_cytoskel_mod"/>
</dbReference>
<feature type="region of interest" description="Disordered" evidence="4">
    <location>
        <begin position="58"/>
        <end position="96"/>
    </location>
</feature>
<keyword evidence="2" id="KW-0346">Stress response</keyword>
<evidence type="ECO:0000313" key="6">
    <source>
        <dbReference type="EMBL" id="MBD8032003.1"/>
    </source>
</evidence>
<feature type="region of interest" description="Disordered" evidence="4">
    <location>
        <begin position="109"/>
        <end position="141"/>
    </location>
</feature>
<dbReference type="PANTHER" id="PTHR44145:SF3">
    <property type="entry name" value="DNAJ HOMOLOG SUBFAMILY A MEMBER 3, MITOCHONDRIAL"/>
    <property type="match status" value="1"/>
</dbReference>
<feature type="domain" description="J" evidence="5">
    <location>
        <begin position="3"/>
        <end position="68"/>
    </location>
</feature>
<gene>
    <name evidence="6" type="ORF">H9632_02900</name>
</gene>
<evidence type="ECO:0000256" key="3">
    <source>
        <dbReference type="ARBA" id="ARBA00023186"/>
    </source>
</evidence>
<dbReference type="SUPFAM" id="SSF46565">
    <property type="entry name" value="Chaperone J-domain"/>
    <property type="match status" value="1"/>
</dbReference>
<dbReference type="PRINTS" id="PR00625">
    <property type="entry name" value="JDOMAIN"/>
</dbReference>
<proteinExistence type="predicted"/>
<evidence type="ECO:0000259" key="5">
    <source>
        <dbReference type="PROSITE" id="PS50076"/>
    </source>
</evidence>
<dbReference type="SMART" id="SM00271">
    <property type="entry name" value="DnaJ"/>
    <property type="match status" value="1"/>
</dbReference>
<dbReference type="Proteomes" id="UP000600565">
    <property type="component" value="Unassembled WGS sequence"/>
</dbReference>